<evidence type="ECO:0000256" key="8">
    <source>
        <dbReference type="ARBA" id="ARBA00023137"/>
    </source>
</evidence>
<proteinExistence type="predicted"/>
<dbReference type="Gene3D" id="1.10.510.10">
    <property type="entry name" value="Transferase(Phosphotransferase) domain 1"/>
    <property type="match status" value="1"/>
</dbReference>
<dbReference type="Gene3D" id="3.30.505.10">
    <property type="entry name" value="SH2 domain"/>
    <property type="match status" value="1"/>
</dbReference>
<dbReference type="FunFam" id="3.30.200.20:FF:000053">
    <property type="entry name" value="Tyrosine-protein kinase"/>
    <property type="match status" value="1"/>
</dbReference>
<evidence type="ECO:0000256" key="7">
    <source>
        <dbReference type="ARBA" id="ARBA00022999"/>
    </source>
</evidence>
<dbReference type="PROSITE" id="PS00107">
    <property type="entry name" value="PROTEIN_KINASE_ATP"/>
    <property type="match status" value="1"/>
</dbReference>
<dbReference type="GO" id="GO:0005524">
    <property type="term" value="F:ATP binding"/>
    <property type="evidence" value="ECO:0007669"/>
    <property type="project" value="UniProtKB-UniRule"/>
</dbReference>
<keyword evidence="2" id="KW-0808">Transferase</keyword>
<name>A0A4Z2E9G6_9TELE</name>
<dbReference type="Pfam" id="PF07714">
    <property type="entry name" value="PK_Tyr_Ser-Thr"/>
    <property type="match status" value="1"/>
</dbReference>
<gene>
    <name evidence="12" type="primary">ITK_1</name>
    <name evidence="12" type="ORF">EYF80_064373</name>
</gene>
<evidence type="ECO:0000313" key="13">
    <source>
        <dbReference type="Proteomes" id="UP000314294"/>
    </source>
</evidence>
<protein>
    <recommendedName>
        <fullName evidence="1">non-specific protein-tyrosine kinase</fullName>
        <ecNumber evidence="1">2.7.10.2</ecNumber>
    </recommendedName>
</protein>
<dbReference type="AlphaFoldDB" id="A0A4Z2E9G6"/>
<keyword evidence="3" id="KW-0449">Lipoprotein</keyword>
<dbReference type="EC" id="2.7.10.2" evidence="1"/>
<dbReference type="SUPFAM" id="SSF56112">
    <property type="entry name" value="Protein kinase-like (PK-like)"/>
    <property type="match status" value="1"/>
</dbReference>
<evidence type="ECO:0000313" key="12">
    <source>
        <dbReference type="EMBL" id="TNN25497.1"/>
    </source>
</evidence>
<dbReference type="OrthoDB" id="4062651at2759"/>
<feature type="domain" description="Protein kinase" evidence="11">
    <location>
        <begin position="68"/>
        <end position="236"/>
    </location>
</feature>
<reference evidence="12 13" key="1">
    <citation type="submission" date="2019-03" db="EMBL/GenBank/DDBJ databases">
        <title>First draft genome of Liparis tanakae, snailfish: a comprehensive survey of snailfish specific genes.</title>
        <authorList>
            <person name="Kim W."/>
            <person name="Song I."/>
            <person name="Jeong J.-H."/>
            <person name="Kim D."/>
            <person name="Kim S."/>
            <person name="Ryu S."/>
            <person name="Song J.Y."/>
            <person name="Lee S.K."/>
        </authorList>
    </citation>
    <scope>NUCLEOTIDE SEQUENCE [LARGE SCALE GENOMIC DNA]</scope>
    <source>
        <tissue evidence="12">Muscle</tissue>
    </source>
</reference>
<dbReference type="PANTHER" id="PTHR24418">
    <property type="entry name" value="TYROSINE-PROTEIN KINASE"/>
    <property type="match status" value="1"/>
</dbReference>
<sequence>MNASLCSALFRPNGEKDPRVKHYQIRQAESGEARFYLAEKYLFSTIPELIRYHQHNAADQWEVDPEQLTLGQELGSGQFGLVLEGRWRDKKVAVKTIREECMSEEEFKEEAGVMMRLSHCKLVQLYAVRTQRPPMCLVFEFMDNGCLSDFLRARRGHLSREAMSGMCLDVSEGMAYLESSNFIHRDLVKPADQRCNGTLNALRISVGNTQGQRAKLPLRNMTLPLMSRGEGQKTPP</sequence>
<evidence type="ECO:0000256" key="2">
    <source>
        <dbReference type="ARBA" id="ARBA00022679"/>
    </source>
</evidence>
<evidence type="ECO:0000256" key="9">
    <source>
        <dbReference type="ARBA" id="ARBA00051245"/>
    </source>
</evidence>
<evidence type="ECO:0000256" key="4">
    <source>
        <dbReference type="ARBA" id="ARBA00022741"/>
    </source>
</evidence>
<comment type="caution">
    <text evidence="12">The sequence shown here is derived from an EMBL/GenBank/DDBJ whole genome shotgun (WGS) entry which is preliminary data.</text>
</comment>
<dbReference type="EMBL" id="SRLO01012374">
    <property type="protein sequence ID" value="TNN25497.1"/>
    <property type="molecule type" value="Genomic_DNA"/>
</dbReference>
<keyword evidence="5 12" id="KW-0418">Kinase</keyword>
<comment type="catalytic activity">
    <reaction evidence="9">
        <text>L-tyrosyl-[protein] + ATP = O-phospho-L-tyrosyl-[protein] + ADP + H(+)</text>
        <dbReference type="Rhea" id="RHEA:10596"/>
        <dbReference type="Rhea" id="RHEA-COMP:10136"/>
        <dbReference type="Rhea" id="RHEA-COMP:20101"/>
        <dbReference type="ChEBI" id="CHEBI:15378"/>
        <dbReference type="ChEBI" id="CHEBI:30616"/>
        <dbReference type="ChEBI" id="CHEBI:46858"/>
        <dbReference type="ChEBI" id="CHEBI:61978"/>
        <dbReference type="ChEBI" id="CHEBI:456216"/>
        <dbReference type="EC" id="2.7.10.2"/>
    </reaction>
</comment>
<evidence type="ECO:0000256" key="10">
    <source>
        <dbReference type="PROSITE-ProRule" id="PRU10141"/>
    </source>
</evidence>
<dbReference type="InterPro" id="IPR050198">
    <property type="entry name" value="Non-receptor_tyrosine_kinases"/>
</dbReference>
<dbReference type="SUPFAM" id="SSF55550">
    <property type="entry name" value="SH2 domain"/>
    <property type="match status" value="1"/>
</dbReference>
<evidence type="ECO:0000259" key="11">
    <source>
        <dbReference type="PROSITE" id="PS50011"/>
    </source>
</evidence>
<evidence type="ECO:0000256" key="1">
    <source>
        <dbReference type="ARBA" id="ARBA00011903"/>
    </source>
</evidence>
<evidence type="ECO:0000256" key="3">
    <source>
        <dbReference type="ARBA" id="ARBA00022707"/>
    </source>
</evidence>
<organism evidence="12 13">
    <name type="scientific">Liparis tanakae</name>
    <name type="common">Tanaka's snailfish</name>
    <dbReference type="NCBI Taxonomy" id="230148"/>
    <lineage>
        <taxon>Eukaryota</taxon>
        <taxon>Metazoa</taxon>
        <taxon>Chordata</taxon>
        <taxon>Craniata</taxon>
        <taxon>Vertebrata</taxon>
        <taxon>Euteleostomi</taxon>
        <taxon>Actinopterygii</taxon>
        <taxon>Neopterygii</taxon>
        <taxon>Teleostei</taxon>
        <taxon>Neoteleostei</taxon>
        <taxon>Acanthomorphata</taxon>
        <taxon>Eupercaria</taxon>
        <taxon>Perciformes</taxon>
        <taxon>Cottioidei</taxon>
        <taxon>Cottales</taxon>
        <taxon>Liparidae</taxon>
        <taxon>Liparis</taxon>
    </lineage>
</organism>
<dbReference type="PROSITE" id="PS50011">
    <property type="entry name" value="PROTEIN_KINASE_DOM"/>
    <property type="match status" value="1"/>
</dbReference>
<dbReference type="InterPro" id="IPR001245">
    <property type="entry name" value="Ser-Thr/Tyr_kinase_cat_dom"/>
</dbReference>
<keyword evidence="7" id="KW-0727">SH2 domain</keyword>
<accession>A0A4Z2E9G6</accession>
<evidence type="ECO:0000256" key="5">
    <source>
        <dbReference type="ARBA" id="ARBA00022777"/>
    </source>
</evidence>
<dbReference type="GO" id="GO:0004715">
    <property type="term" value="F:non-membrane spanning protein tyrosine kinase activity"/>
    <property type="evidence" value="ECO:0007669"/>
    <property type="project" value="UniProtKB-EC"/>
</dbReference>
<dbReference type="Proteomes" id="UP000314294">
    <property type="component" value="Unassembled WGS sequence"/>
</dbReference>
<keyword evidence="8" id="KW-0829">Tyrosine-protein kinase</keyword>
<keyword evidence="3" id="KW-0519">Myristate</keyword>
<dbReference type="InterPro" id="IPR036860">
    <property type="entry name" value="SH2_dom_sf"/>
</dbReference>
<feature type="binding site" evidence="10">
    <location>
        <position position="95"/>
    </location>
    <ligand>
        <name>ATP</name>
        <dbReference type="ChEBI" id="CHEBI:30616"/>
    </ligand>
</feature>
<keyword evidence="6 10" id="KW-0067">ATP-binding</keyword>
<keyword evidence="4 10" id="KW-0547">Nucleotide-binding</keyword>
<keyword evidence="13" id="KW-1185">Reference proteome</keyword>
<dbReference type="InterPro" id="IPR011009">
    <property type="entry name" value="Kinase-like_dom_sf"/>
</dbReference>
<dbReference type="InterPro" id="IPR017441">
    <property type="entry name" value="Protein_kinase_ATP_BS"/>
</dbReference>
<dbReference type="InterPro" id="IPR000719">
    <property type="entry name" value="Prot_kinase_dom"/>
</dbReference>
<evidence type="ECO:0000256" key="6">
    <source>
        <dbReference type="ARBA" id="ARBA00022840"/>
    </source>
</evidence>